<dbReference type="Proteomes" id="UP001459277">
    <property type="component" value="Unassembled WGS sequence"/>
</dbReference>
<comment type="similarity">
    <text evidence="1">Belongs to the SPIRAL1 family.</text>
</comment>
<keyword evidence="2" id="KW-0493">Microtubule</keyword>
<feature type="compositionally biased region" description="Gly residues" evidence="3">
    <location>
        <begin position="130"/>
        <end position="145"/>
    </location>
</feature>
<gene>
    <name evidence="4" type="ORF">SO802_020953</name>
</gene>
<dbReference type="InterPro" id="IPR039613">
    <property type="entry name" value="SPR1/2/3/4/5"/>
</dbReference>
<name>A0AAW2CDU0_9ROSI</name>
<keyword evidence="5" id="KW-1185">Reference proteome</keyword>
<dbReference type="GO" id="GO:0043622">
    <property type="term" value="P:cortical microtubule organization"/>
    <property type="evidence" value="ECO:0007669"/>
    <property type="project" value="InterPro"/>
</dbReference>
<dbReference type="PANTHER" id="PTHR33403:SF48">
    <property type="entry name" value="PROTEIN SPIRAL1-LIKE 1"/>
    <property type="match status" value="1"/>
</dbReference>
<dbReference type="GO" id="GO:0010005">
    <property type="term" value="C:cortical microtubule, transverse to long axis"/>
    <property type="evidence" value="ECO:0007669"/>
    <property type="project" value="TreeGrafter"/>
</dbReference>
<dbReference type="PANTHER" id="PTHR33403">
    <property type="entry name" value="SPR1"/>
    <property type="match status" value="1"/>
</dbReference>
<feature type="region of interest" description="Disordered" evidence="3">
    <location>
        <begin position="33"/>
        <end position="145"/>
    </location>
</feature>
<dbReference type="EMBL" id="JAZDWU010000007">
    <property type="protein sequence ID" value="KAK9996267.1"/>
    <property type="molecule type" value="Genomic_DNA"/>
</dbReference>
<evidence type="ECO:0000256" key="2">
    <source>
        <dbReference type="ARBA" id="ARBA00022701"/>
    </source>
</evidence>
<comment type="caution">
    <text evidence="4">The sequence shown here is derived from an EMBL/GenBank/DDBJ whole genome shotgun (WGS) entry which is preliminary data.</text>
</comment>
<protein>
    <submittedName>
        <fullName evidence="4">Uncharacterized protein</fullName>
    </submittedName>
</protein>
<evidence type="ECO:0000256" key="1">
    <source>
        <dbReference type="ARBA" id="ARBA00009656"/>
    </source>
</evidence>
<accession>A0AAW2CDU0</accession>
<sequence>MRHNSTKNYVMLPTKDLIQTPPYKELKSEVMGRGVSAGGGQSSLGYLFGSGEAPKPSTNKNEAEAPVNKGQVTNNSPAQNSTPAAPPEEAGKQIPAGIQGNTQNNYFRADGQNCGNFITDRPSTKVHAAPGGGSSLGYLFGDGGK</sequence>
<reference evidence="4 5" key="1">
    <citation type="submission" date="2024-01" db="EMBL/GenBank/DDBJ databases">
        <title>A telomere-to-telomere, gap-free genome of sweet tea (Lithocarpus litseifolius).</title>
        <authorList>
            <person name="Zhou J."/>
        </authorList>
    </citation>
    <scope>NUCLEOTIDE SEQUENCE [LARGE SCALE GENOMIC DNA]</scope>
    <source>
        <strain evidence="4">Zhou-2022a</strain>
        <tissue evidence="4">Leaf</tissue>
    </source>
</reference>
<evidence type="ECO:0000256" key="3">
    <source>
        <dbReference type="SAM" id="MobiDB-lite"/>
    </source>
</evidence>
<evidence type="ECO:0000313" key="5">
    <source>
        <dbReference type="Proteomes" id="UP001459277"/>
    </source>
</evidence>
<proteinExistence type="inferred from homology"/>
<evidence type="ECO:0000313" key="4">
    <source>
        <dbReference type="EMBL" id="KAK9996267.1"/>
    </source>
</evidence>
<dbReference type="AlphaFoldDB" id="A0AAW2CDU0"/>
<organism evidence="4 5">
    <name type="scientific">Lithocarpus litseifolius</name>
    <dbReference type="NCBI Taxonomy" id="425828"/>
    <lineage>
        <taxon>Eukaryota</taxon>
        <taxon>Viridiplantae</taxon>
        <taxon>Streptophyta</taxon>
        <taxon>Embryophyta</taxon>
        <taxon>Tracheophyta</taxon>
        <taxon>Spermatophyta</taxon>
        <taxon>Magnoliopsida</taxon>
        <taxon>eudicotyledons</taxon>
        <taxon>Gunneridae</taxon>
        <taxon>Pentapetalae</taxon>
        <taxon>rosids</taxon>
        <taxon>fabids</taxon>
        <taxon>Fagales</taxon>
        <taxon>Fagaceae</taxon>
        <taxon>Lithocarpus</taxon>
    </lineage>
</organism>
<feature type="compositionally biased region" description="Polar residues" evidence="3">
    <location>
        <begin position="70"/>
        <end position="83"/>
    </location>
</feature>